<protein>
    <recommendedName>
        <fullName evidence="6">RING-type domain-containing protein</fullName>
    </recommendedName>
</protein>
<feature type="compositionally biased region" description="Low complexity" evidence="5">
    <location>
        <begin position="627"/>
        <end position="661"/>
    </location>
</feature>
<dbReference type="SUPFAM" id="SSF57850">
    <property type="entry name" value="RING/U-box"/>
    <property type="match status" value="1"/>
</dbReference>
<dbReference type="SMART" id="SM00184">
    <property type="entry name" value="RING"/>
    <property type="match status" value="1"/>
</dbReference>
<feature type="domain" description="RING-type" evidence="6">
    <location>
        <begin position="22"/>
        <end position="73"/>
    </location>
</feature>
<feature type="region of interest" description="Disordered" evidence="5">
    <location>
        <begin position="734"/>
        <end position="769"/>
    </location>
</feature>
<dbReference type="InterPro" id="IPR017907">
    <property type="entry name" value="Znf_RING_CS"/>
</dbReference>
<feature type="region of interest" description="Disordered" evidence="5">
    <location>
        <begin position="1895"/>
        <end position="1966"/>
    </location>
</feature>
<evidence type="ECO:0000256" key="1">
    <source>
        <dbReference type="ARBA" id="ARBA00022723"/>
    </source>
</evidence>
<dbReference type="PROSITE" id="PS00518">
    <property type="entry name" value="ZF_RING_1"/>
    <property type="match status" value="1"/>
</dbReference>
<reference evidence="7 8" key="1">
    <citation type="journal article" date="2023" name="Sci. Data">
        <title>Genome assembly of the Korean intertidal mud-creeper Batillaria attramentaria.</title>
        <authorList>
            <person name="Patra A.K."/>
            <person name="Ho P.T."/>
            <person name="Jun S."/>
            <person name="Lee S.J."/>
            <person name="Kim Y."/>
            <person name="Won Y.J."/>
        </authorList>
    </citation>
    <scope>NUCLEOTIDE SEQUENCE [LARGE SCALE GENOMIC DNA]</scope>
    <source>
        <strain evidence="7">Wonlab-2016</strain>
    </source>
</reference>
<sequence>MSGDNTSSTQPLGSDPSQTVFCQSCKEAYSYLYGEDCMPTALTCGHFLCFRCVKSQWSSPNSGDASVFCVECSAHMRISTFKWPQSAQGQAEGNQEVSADGTVQAVRQATCAGDGSDSLPIDRPMTAAQIPQPVCTPSKQYLPGQDQASTCPRESKDKVATQALYTLPPDRMLNQDDTWRLQNDEGFIRDWIVANVPDHVIFKMVGGGNQDASGVSNTDNFSGSVDGGGSLVSLLPRAANSVSSSTSVSNVPLPGMSSSLGDSTPRQAPEQQFWSYVINRANHNKHVHYVRENAELQPQHVPQLLEHAVQSGTQIEKQCLEEDEGLDKEAAPVTPQTAHGSPAPSISGVFPHHSREDMEKITAASGMEESGDCAMDTTGAARHAADASVAVEEPSQHIPPTVFAANPVVGMNEQKTAPGLGNTQYATNATQTVVSTTYSHVPAGTYSLLGRGFGSVEPSQPVFPQYKMPPAARQYRANPHYQEQLWDRSQESTVSHANYPSQRMYNHPDHTMGRPVRRMRPGSCFPYAYPYNCPYSQQQSGAQYYQQNWGWHHRHNLDYDPGYHVARTCPQRVRGWRARFGSSMPQFRSPAPCPWNSRAYTANVNLSPAEKVCNPPQLQVVQVVRQKPETLSDSETTTSSVPATATTVSEEASAAAEGTSVLPSSQTEAEVALMQTRDMPSGTKVEEIYVVPHVWLCDRLDDYASNERLALNPQHLLYEVGANIAVKEELTELAGAPGEDGPSVDQNENGKETVQGLSGEGEQDCDTSPAEMMESQSDQITCETTTSTQDDFSLSDFHPVAVLTSAPSAASGGQLAGSCMPQLISEAPAVMNSEQDLQHEQCISRIAAVGERAECVSAASVAGVSEAAEDMQMNREVTDPPAPQPLDQPEDAGHTSPGAQMTEVYAAVSSTGPDGGLVTDMIANGSAVTVLTGEKVLAVASKPGMQNLPRNTTEAEVEASGQQISCEQSTPSGMVNETVDASQQTPNVAGSGDVQILEEGSTCPSQILLALQNPMESPRKPRYRRNLADAFYNASRGMPQCTGVPPRGHSFYGRGRSRCGRRGRLRRGPCFQHVYHDIHPVADNLPGGGQYVFQQNPSAYGANGGYYQPTLNPAFQGSSLSQSYSSLLPSMPPPRPAAILGQQACTQQAFGVESEANQAMFSSSLPTHVQSSVPFGAQPQMTEQQPLQVQSPWMDEVRACPPSLTDPYPHLYVSSGRTQNAGVNPCLTSQNFGYQNLGHFTSQHQVVRGSGPRNELDRMSDGTLLAQGAAGVYAHRHWDSRPACPTGNMLMNNARGKKSHYSEVSACGDTGHLQQYLSAEDRQTDRGNTTVQWLLQQVTQLNDRLADTPDLRQLLGCLMLLSEVQGRLHDSSQPVDPLLIQQAQTSDMDCLLKSILGLGYDVVCCGRALCSRQVNNCQDGSGTLESSREIGHLVSSWFQYVVQQMNRMISFYLDHLCTMKPSNSSTPTKEQPQPAQGRLMQMYNPDPHKNGGVGALESKLSAAVGQHIQSDGRQNVTSTQAIGACLPSVVANSCPYKGGESLMSLTETSNRAHAAATNISTIDQYPEGQMGQMPVSYKEEICSLSVQSSGADFSFPCSTAASRVMSVGVLSAAPASDGHSKPAHNSYDPSSAIDEVYQKHLLGSVEFPKPQPLPCFQLEHSEALRRVSEEANIDETHVQSIGTQTTNQYEKSFVFEAHVADSACHISSDSGEDHGPPDSQVDSARDSYSEDLMAHISEDVRAACSFIVSAVSEMVGGQLSEHAASSRPLFGHIDQSVSAVPSPGFLSTSTADRTSGEIVLCLDQTVQQDKQSSTVLAAPEGHETGSYLSPQDVISDTAIVMSETVEVETEGLRDIDPRRGEQLLGCGLKDGLNTSQAVKENLESDWGHEDCRTLDHPQDRNLQQLDTDTEDQDKTDEQPVECGRRLRSRRAAWKFGTVEDVSPERARTMRSRKRMSNRKSQSVQTS</sequence>
<keyword evidence="1" id="KW-0479">Metal-binding</keyword>
<feature type="compositionally biased region" description="Basic residues" evidence="5">
    <location>
        <begin position="1948"/>
        <end position="1957"/>
    </location>
</feature>
<dbReference type="InterPro" id="IPR001841">
    <property type="entry name" value="Znf_RING"/>
</dbReference>
<dbReference type="EMBL" id="JACVVK020000062">
    <property type="protein sequence ID" value="KAK7496965.1"/>
    <property type="molecule type" value="Genomic_DNA"/>
</dbReference>
<evidence type="ECO:0000256" key="2">
    <source>
        <dbReference type="ARBA" id="ARBA00022771"/>
    </source>
</evidence>
<evidence type="ECO:0000256" key="3">
    <source>
        <dbReference type="ARBA" id="ARBA00022833"/>
    </source>
</evidence>
<feature type="region of interest" description="Disordered" evidence="5">
    <location>
        <begin position="1705"/>
        <end position="1726"/>
    </location>
</feature>
<accession>A0ABD0LC69</accession>
<dbReference type="Proteomes" id="UP001519460">
    <property type="component" value="Unassembled WGS sequence"/>
</dbReference>
<feature type="region of interest" description="Disordered" evidence="5">
    <location>
        <begin position="243"/>
        <end position="267"/>
    </location>
</feature>
<evidence type="ECO:0000256" key="4">
    <source>
        <dbReference type="PROSITE-ProRule" id="PRU00175"/>
    </source>
</evidence>
<dbReference type="PROSITE" id="PS50089">
    <property type="entry name" value="ZF_RING_2"/>
    <property type="match status" value="1"/>
</dbReference>
<feature type="region of interest" description="Disordered" evidence="5">
    <location>
        <begin position="325"/>
        <end position="351"/>
    </location>
</feature>
<comment type="caution">
    <text evidence="7">The sequence shown here is derived from an EMBL/GenBank/DDBJ whole genome shotgun (WGS) entry which is preliminary data.</text>
</comment>
<dbReference type="GO" id="GO:0008270">
    <property type="term" value="F:zinc ion binding"/>
    <property type="evidence" value="ECO:0007669"/>
    <property type="project" value="UniProtKB-KW"/>
</dbReference>
<keyword evidence="2 4" id="KW-0863">Zinc-finger</keyword>
<evidence type="ECO:0000313" key="8">
    <source>
        <dbReference type="Proteomes" id="UP001519460"/>
    </source>
</evidence>
<feature type="compositionally biased region" description="Polar residues" evidence="5">
    <location>
        <begin position="256"/>
        <end position="267"/>
    </location>
</feature>
<evidence type="ECO:0000259" key="6">
    <source>
        <dbReference type="PROSITE" id="PS50089"/>
    </source>
</evidence>
<evidence type="ECO:0000256" key="5">
    <source>
        <dbReference type="SAM" id="MobiDB-lite"/>
    </source>
</evidence>
<gene>
    <name evidence="7" type="ORF">BaRGS_00011701</name>
</gene>
<name>A0ABD0LC69_9CAEN</name>
<organism evidence="7 8">
    <name type="scientific">Batillaria attramentaria</name>
    <dbReference type="NCBI Taxonomy" id="370345"/>
    <lineage>
        <taxon>Eukaryota</taxon>
        <taxon>Metazoa</taxon>
        <taxon>Spiralia</taxon>
        <taxon>Lophotrochozoa</taxon>
        <taxon>Mollusca</taxon>
        <taxon>Gastropoda</taxon>
        <taxon>Caenogastropoda</taxon>
        <taxon>Sorbeoconcha</taxon>
        <taxon>Cerithioidea</taxon>
        <taxon>Batillariidae</taxon>
        <taxon>Batillaria</taxon>
    </lineage>
</organism>
<feature type="region of interest" description="Disordered" evidence="5">
    <location>
        <begin position="627"/>
        <end position="666"/>
    </location>
</feature>
<keyword evidence="3" id="KW-0862">Zinc</keyword>
<proteinExistence type="predicted"/>
<feature type="region of interest" description="Disordered" evidence="5">
    <location>
        <begin position="870"/>
        <end position="897"/>
    </location>
</feature>
<evidence type="ECO:0000313" key="7">
    <source>
        <dbReference type="EMBL" id="KAK7496965.1"/>
    </source>
</evidence>
<keyword evidence="8" id="KW-1185">Reference proteome</keyword>